<evidence type="ECO:0000256" key="1">
    <source>
        <dbReference type="ARBA" id="ARBA00009981"/>
    </source>
</evidence>
<evidence type="ECO:0000313" key="4">
    <source>
        <dbReference type="Proteomes" id="UP000481327"/>
    </source>
</evidence>
<evidence type="ECO:0000256" key="2">
    <source>
        <dbReference type="RuleBase" id="RU362080"/>
    </source>
</evidence>
<gene>
    <name evidence="3" type="ORF">F3168_06495</name>
</gene>
<comment type="similarity">
    <text evidence="1 2">Belongs to the phD/YefM antitoxin family.</text>
</comment>
<sequence>MRVMEMSVREAKARFSAALAAAERGEPVVVTRHGKPVARIMPFVAEPTGVDWEKAARIRKELGIAPVGSDWVDDFNDPAFSRALLGLDD</sequence>
<accession>A0A7C9KMD3</accession>
<name>A0A7C9KMD3_9SPHN</name>
<dbReference type="InterPro" id="IPR006442">
    <property type="entry name" value="Antitoxin_Phd/YefM"/>
</dbReference>
<comment type="caution">
    <text evidence="3">The sequence shown here is derived from an EMBL/GenBank/DDBJ whole genome shotgun (WGS) entry which is preliminary data.</text>
</comment>
<dbReference type="PANTHER" id="PTHR35377:SF8">
    <property type="entry name" value="ANTITOXIN VAPB22"/>
    <property type="match status" value="1"/>
</dbReference>
<dbReference type="AlphaFoldDB" id="A0A7C9KMD3"/>
<dbReference type="Proteomes" id="UP000481327">
    <property type="component" value="Unassembled WGS sequence"/>
</dbReference>
<dbReference type="InterPro" id="IPR051416">
    <property type="entry name" value="phD-YefM_TA_antitoxins"/>
</dbReference>
<proteinExistence type="inferred from homology"/>
<dbReference type="OrthoDB" id="9800503at2"/>
<dbReference type="NCBIfam" id="TIGR01552">
    <property type="entry name" value="phd_fam"/>
    <property type="match status" value="1"/>
</dbReference>
<reference evidence="3 4" key="1">
    <citation type="submission" date="2019-09" db="EMBL/GenBank/DDBJ databases">
        <title>Polymorphobacter sp. isolated from a lake in China.</title>
        <authorList>
            <person name="Liu Z."/>
        </authorList>
    </citation>
    <scope>NUCLEOTIDE SEQUENCE [LARGE SCALE GENOMIC DNA]</scope>
    <source>
        <strain evidence="3 4">D40P</strain>
    </source>
</reference>
<dbReference type="InterPro" id="IPR036165">
    <property type="entry name" value="YefM-like_sf"/>
</dbReference>
<evidence type="ECO:0000313" key="3">
    <source>
        <dbReference type="EMBL" id="MQT16904.1"/>
    </source>
</evidence>
<organism evidence="3 4">
    <name type="scientific">Sandarakinorhabdus fusca</name>
    <dbReference type="NCBI Taxonomy" id="1439888"/>
    <lineage>
        <taxon>Bacteria</taxon>
        <taxon>Pseudomonadati</taxon>
        <taxon>Pseudomonadota</taxon>
        <taxon>Alphaproteobacteria</taxon>
        <taxon>Sphingomonadales</taxon>
        <taxon>Sphingosinicellaceae</taxon>
        <taxon>Sandarakinorhabdus</taxon>
    </lineage>
</organism>
<dbReference type="PANTHER" id="PTHR35377">
    <property type="entry name" value="ANTITOXIN VAPB49-RELATED-RELATED"/>
    <property type="match status" value="1"/>
</dbReference>
<comment type="function">
    <text evidence="2">Antitoxin component of a type II toxin-antitoxin (TA) system.</text>
</comment>
<keyword evidence="4" id="KW-1185">Reference proteome</keyword>
<dbReference type="SUPFAM" id="SSF143120">
    <property type="entry name" value="YefM-like"/>
    <property type="match status" value="1"/>
</dbReference>
<protein>
    <recommendedName>
        <fullName evidence="2">Antitoxin</fullName>
    </recommendedName>
</protein>
<dbReference type="Gene3D" id="3.40.1620.10">
    <property type="entry name" value="YefM-like domain"/>
    <property type="match status" value="1"/>
</dbReference>
<dbReference type="EMBL" id="WIOL01000002">
    <property type="protein sequence ID" value="MQT16904.1"/>
    <property type="molecule type" value="Genomic_DNA"/>
</dbReference>
<dbReference type="Pfam" id="PF02604">
    <property type="entry name" value="PhdYeFM_antitox"/>
    <property type="match status" value="1"/>
</dbReference>